<organism evidence="1 2">
    <name type="scientific">Blyttiomyces helicus</name>
    <dbReference type="NCBI Taxonomy" id="388810"/>
    <lineage>
        <taxon>Eukaryota</taxon>
        <taxon>Fungi</taxon>
        <taxon>Fungi incertae sedis</taxon>
        <taxon>Chytridiomycota</taxon>
        <taxon>Chytridiomycota incertae sedis</taxon>
        <taxon>Chytridiomycetes</taxon>
        <taxon>Chytridiomycetes incertae sedis</taxon>
        <taxon>Blyttiomyces</taxon>
    </lineage>
</organism>
<proteinExistence type="predicted"/>
<gene>
    <name evidence="1" type="ORF">BDK51DRAFT_43421</name>
</gene>
<evidence type="ECO:0000313" key="1">
    <source>
        <dbReference type="EMBL" id="RKO85933.1"/>
    </source>
</evidence>
<dbReference type="Proteomes" id="UP000269721">
    <property type="component" value="Unassembled WGS sequence"/>
</dbReference>
<accession>A0A4P9W3U0</accession>
<dbReference type="AlphaFoldDB" id="A0A4P9W3U0"/>
<protein>
    <submittedName>
        <fullName evidence="1">Uncharacterized protein</fullName>
    </submittedName>
</protein>
<keyword evidence="2" id="KW-1185">Reference proteome</keyword>
<dbReference type="EMBL" id="KZ998610">
    <property type="protein sequence ID" value="RKO85933.1"/>
    <property type="molecule type" value="Genomic_DNA"/>
</dbReference>
<name>A0A4P9W3U0_9FUNG</name>
<evidence type="ECO:0000313" key="2">
    <source>
        <dbReference type="Proteomes" id="UP000269721"/>
    </source>
</evidence>
<reference evidence="2" key="1">
    <citation type="journal article" date="2018" name="Nat. Microbiol.">
        <title>Leveraging single-cell genomics to expand the fungal tree of life.</title>
        <authorList>
            <person name="Ahrendt S.R."/>
            <person name="Quandt C.A."/>
            <person name="Ciobanu D."/>
            <person name="Clum A."/>
            <person name="Salamov A."/>
            <person name="Andreopoulos B."/>
            <person name="Cheng J.F."/>
            <person name="Woyke T."/>
            <person name="Pelin A."/>
            <person name="Henrissat B."/>
            <person name="Reynolds N.K."/>
            <person name="Benny G.L."/>
            <person name="Smith M.E."/>
            <person name="James T.Y."/>
            <person name="Grigoriev I.V."/>
        </authorList>
    </citation>
    <scope>NUCLEOTIDE SEQUENCE [LARGE SCALE GENOMIC DNA]</scope>
</reference>
<sequence length="460" mass="48373">MRQVPPKFMGAFTAMVHRRVNGRPALPCDGHGAGRVVLVPLAGTDRGCAVAGLLEGPLLAPRYLCLRDRVRRAPIGAANCWRRLASGGEETIADGRTDYVRPCCRAMDSGLTREPISDPRVPQGGRRDRTGLALNVFCTKFEDVQEDCAMVSEILSPGVVATPVPLLLWVDAVEHAEMAAALVPHHEFSVLEAGVVLVLVANTANGSSSGVEKHVGSGGVAVVEGYATRVRDSEALGPDVIEVLSELLGVPNDVPTVPSGVLERLSNGLLQRDRHTLPGIGDDPVALGDLKPQVGWAPSILSMISPHVQGIRVHLSVLEHLRFDVRGDGLEDLFSGLGGDGSGFSGSGSSRRVQEVGFEREIDTGLEEQQRRSLSLGSVDVVGAGLLVEALAQRSEEGPALVRWYGDVAVRELVLAIAVNDFGAFVLGGGGGSNCVRPLSLSGFDDSPAIVVIASGAGLW</sequence>